<dbReference type="GO" id="GO:0000226">
    <property type="term" value="P:microtubule cytoskeleton organization"/>
    <property type="evidence" value="ECO:0007669"/>
    <property type="project" value="InterPro"/>
</dbReference>
<dbReference type="GO" id="GO:0031114">
    <property type="term" value="P:regulation of microtubule depolymerization"/>
    <property type="evidence" value="ECO:0007669"/>
    <property type="project" value="TreeGrafter"/>
</dbReference>
<evidence type="ECO:0000313" key="2">
    <source>
        <dbReference type="Proteomes" id="UP000539920"/>
    </source>
</evidence>
<dbReference type="AlphaFoldDB" id="A0A7L0YNA1"/>
<feature type="non-terminal residue" evidence="1">
    <location>
        <position position="143"/>
    </location>
</feature>
<accession>A0A7L0YNA1</accession>
<organism evidence="1 2">
    <name type="scientific">Ploceus nigricollis</name>
    <dbReference type="NCBI Taxonomy" id="441696"/>
    <lineage>
        <taxon>Eukaryota</taxon>
        <taxon>Metazoa</taxon>
        <taxon>Chordata</taxon>
        <taxon>Craniata</taxon>
        <taxon>Vertebrata</taxon>
        <taxon>Euteleostomi</taxon>
        <taxon>Archelosauria</taxon>
        <taxon>Archosauria</taxon>
        <taxon>Dinosauria</taxon>
        <taxon>Saurischia</taxon>
        <taxon>Theropoda</taxon>
        <taxon>Coelurosauria</taxon>
        <taxon>Aves</taxon>
        <taxon>Neognathae</taxon>
        <taxon>Neoaves</taxon>
        <taxon>Telluraves</taxon>
        <taxon>Australaves</taxon>
        <taxon>Passeriformes</taxon>
        <taxon>Passeroidea</taxon>
        <taxon>Ploceidae</taxon>
        <taxon>Ploceinae</taxon>
        <taxon>Ploceus</taxon>
    </lineage>
</organism>
<dbReference type="InterPro" id="IPR026074">
    <property type="entry name" value="MAP1"/>
</dbReference>
<feature type="non-terminal residue" evidence="1">
    <location>
        <position position="1"/>
    </location>
</feature>
<sequence length="143" mass="15524">AGNSKSSKSTEVPPGPPMYLDLVYIPNHSNRKNVDVEFFKRVRSSYYVVSGNDSAAEEPSRAVLDSLLEGKAQWDSNMQVGSSLVFLPGNVIFSGKQLQEARVPLEWAAAAGDRSSQLGCLVSQVLSTVVMQDESFPACKIEL</sequence>
<proteinExistence type="predicted"/>
<reference evidence="1 2" key="1">
    <citation type="submission" date="2019-09" db="EMBL/GenBank/DDBJ databases">
        <title>Bird 10,000 Genomes (B10K) Project - Family phase.</title>
        <authorList>
            <person name="Zhang G."/>
        </authorList>
    </citation>
    <scope>NUCLEOTIDE SEQUENCE [LARGE SCALE GENOMIC DNA]</scope>
    <source>
        <strain evidence="1">B10K-DU-001-79</strain>
        <tissue evidence="1">Muscle</tissue>
    </source>
</reference>
<protein>
    <submittedName>
        <fullName evidence="1">MAP1B protein</fullName>
    </submittedName>
</protein>
<dbReference type="GO" id="GO:0045202">
    <property type="term" value="C:synapse"/>
    <property type="evidence" value="ECO:0007669"/>
    <property type="project" value="TreeGrafter"/>
</dbReference>
<comment type="caution">
    <text evidence="1">The sequence shown here is derived from an EMBL/GenBank/DDBJ whole genome shotgun (WGS) entry which is preliminary data.</text>
</comment>
<dbReference type="EMBL" id="VXBC01008201">
    <property type="protein sequence ID" value="NXM18144.1"/>
    <property type="molecule type" value="Genomic_DNA"/>
</dbReference>
<dbReference type="GO" id="GO:0016358">
    <property type="term" value="P:dendrite development"/>
    <property type="evidence" value="ECO:0007669"/>
    <property type="project" value="TreeGrafter"/>
</dbReference>
<dbReference type="GO" id="GO:0030425">
    <property type="term" value="C:dendrite"/>
    <property type="evidence" value="ECO:0007669"/>
    <property type="project" value="TreeGrafter"/>
</dbReference>
<dbReference type="PANTHER" id="PTHR13843:SF5">
    <property type="entry name" value="MICROTUBULE-ASSOCIATED PROTEIN 1B"/>
    <property type="match status" value="1"/>
</dbReference>
<name>A0A7L0YNA1_9PASE</name>
<dbReference type="GO" id="GO:0008017">
    <property type="term" value="F:microtubule binding"/>
    <property type="evidence" value="ECO:0007669"/>
    <property type="project" value="InterPro"/>
</dbReference>
<dbReference type="GO" id="GO:0043025">
    <property type="term" value="C:neuronal cell body"/>
    <property type="evidence" value="ECO:0007669"/>
    <property type="project" value="TreeGrafter"/>
</dbReference>
<gene>
    <name evidence="1" type="primary">Map1b_1</name>
    <name evidence="1" type="ORF">PLONIG_R04156</name>
</gene>
<dbReference type="Proteomes" id="UP000539920">
    <property type="component" value="Unassembled WGS sequence"/>
</dbReference>
<keyword evidence="2" id="KW-1185">Reference proteome</keyword>
<dbReference type="GO" id="GO:0003779">
    <property type="term" value="F:actin binding"/>
    <property type="evidence" value="ECO:0007669"/>
    <property type="project" value="TreeGrafter"/>
</dbReference>
<dbReference type="GO" id="GO:0005874">
    <property type="term" value="C:microtubule"/>
    <property type="evidence" value="ECO:0007669"/>
    <property type="project" value="InterPro"/>
</dbReference>
<dbReference type="GO" id="GO:0005829">
    <property type="term" value="C:cytosol"/>
    <property type="evidence" value="ECO:0007669"/>
    <property type="project" value="TreeGrafter"/>
</dbReference>
<dbReference type="PANTHER" id="PTHR13843">
    <property type="entry name" value="MICROTUBULE-ASSOCIATED PROTEIN"/>
    <property type="match status" value="1"/>
</dbReference>
<evidence type="ECO:0000313" key="1">
    <source>
        <dbReference type="EMBL" id="NXM18144.1"/>
    </source>
</evidence>
<dbReference type="GO" id="GO:0007409">
    <property type="term" value="P:axonogenesis"/>
    <property type="evidence" value="ECO:0007669"/>
    <property type="project" value="TreeGrafter"/>
</dbReference>
<dbReference type="GO" id="GO:0005875">
    <property type="term" value="C:microtubule associated complex"/>
    <property type="evidence" value="ECO:0007669"/>
    <property type="project" value="TreeGrafter"/>
</dbReference>